<evidence type="ECO:0000313" key="10">
    <source>
        <dbReference type="Proteomes" id="UP000515163"/>
    </source>
</evidence>
<organism evidence="10 11">
    <name type="scientific">Actinia tenebrosa</name>
    <name type="common">Australian red waratah sea anemone</name>
    <dbReference type="NCBI Taxonomy" id="6105"/>
    <lineage>
        <taxon>Eukaryota</taxon>
        <taxon>Metazoa</taxon>
        <taxon>Cnidaria</taxon>
        <taxon>Anthozoa</taxon>
        <taxon>Hexacorallia</taxon>
        <taxon>Actiniaria</taxon>
        <taxon>Actiniidae</taxon>
        <taxon>Actinia</taxon>
    </lineage>
</organism>
<evidence type="ECO:0000256" key="3">
    <source>
        <dbReference type="ARBA" id="ARBA00022679"/>
    </source>
</evidence>
<dbReference type="InParanoid" id="A0A6P8HHG0"/>
<keyword evidence="10" id="KW-1185">Reference proteome</keyword>
<reference evidence="11" key="1">
    <citation type="submission" date="2025-08" db="UniProtKB">
        <authorList>
            <consortium name="RefSeq"/>
        </authorList>
    </citation>
    <scope>IDENTIFICATION</scope>
    <source>
        <tissue evidence="11">Tentacle</tissue>
    </source>
</reference>
<comment type="cofactor">
    <cofactor evidence="1">
        <name>Mg(2+)</name>
        <dbReference type="ChEBI" id="CHEBI:18420"/>
    </cofactor>
</comment>
<accession>A0A6P8HHG0</accession>
<gene>
    <name evidence="11" type="primary">LOC116292152</name>
</gene>
<protein>
    <recommendedName>
        <fullName evidence="9">Selenoprotein O</fullName>
    </recommendedName>
</protein>
<keyword evidence="4" id="KW-0548">Nucleotidyltransferase</keyword>
<evidence type="ECO:0000256" key="2">
    <source>
        <dbReference type="ARBA" id="ARBA00009747"/>
    </source>
</evidence>
<keyword evidence="5" id="KW-0479">Metal-binding</keyword>
<comment type="similarity">
    <text evidence="2">Belongs to the SELO family.</text>
</comment>
<dbReference type="GO" id="GO:0016779">
    <property type="term" value="F:nucleotidyltransferase activity"/>
    <property type="evidence" value="ECO:0007669"/>
    <property type="project" value="UniProtKB-KW"/>
</dbReference>
<dbReference type="AlphaFoldDB" id="A0A6P8HHG0"/>
<name>A0A6P8HHG0_ACTTE</name>
<dbReference type="NCBIfam" id="NF000658">
    <property type="entry name" value="PRK00029.1"/>
    <property type="match status" value="1"/>
</dbReference>
<dbReference type="RefSeq" id="XP_031555276.1">
    <property type="nucleotide sequence ID" value="XM_031699416.1"/>
</dbReference>
<dbReference type="Proteomes" id="UP000515163">
    <property type="component" value="Unplaced"/>
</dbReference>
<dbReference type="GO" id="GO:0005524">
    <property type="term" value="F:ATP binding"/>
    <property type="evidence" value="ECO:0007669"/>
    <property type="project" value="UniProtKB-KW"/>
</dbReference>
<keyword evidence="6" id="KW-0547">Nucleotide-binding</keyword>
<evidence type="ECO:0000256" key="6">
    <source>
        <dbReference type="ARBA" id="ARBA00022741"/>
    </source>
</evidence>
<evidence type="ECO:0000256" key="7">
    <source>
        <dbReference type="ARBA" id="ARBA00022840"/>
    </source>
</evidence>
<dbReference type="HAMAP" id="MF_00692">
    <property type="entry name" value="SelO"/>
    <property type="match status" value="1"/>
</dbReference>
<evidence type="ECO:0000256" key="5">
    <source>
        <dbReference type="ARBA" id="ARBA00022723"/>
    </source>
</evidence>
<dbReference type="GeneID" id="116292152"/>
<sequence length="591" mass="68196">MADERASKKTTRTKNRPRKIGTLFLLNLICTLNTAFANGRQHLPKSCKNSKTILEHFRNKTICLERKLVNFESWEFHETNLLLESFPIELETRNYVRQVRRAVFSFVDPTSLRTRPSIVAISQDVFENILDIDFNSVGQSDTFLDFVSGNRLINHSVPLAHRYGGHQFGEWSGQLGDGRAVLLGDYVNSKGERWELQLKGSGKTPYSRHGDGRAVLRSSIREFLASEAMHHLGIPTSRAASIAVSKDPVWRDMFYDGHPKQEKAAVVLRLAKSWFRIGSLEILTRHEETDLLRKVVDFVIDHHFPDIQGEDEDKYLKLYSKVVTMTAEMIVKWQSVGFAHGVCNTDNFSLLSITIDYGPFGFLDDYNSDFIPNSSDDEGRYSFRNQPSIGFYNLEKLLDAMSPLLDVKRGRKILQGYAEVFNNRFNDAFRKKLGLQGKIKNDDMLVKSLLWMMEVTHADYTMTFRELSNLTTQQIERNNLPEEAWALRRLAKHPNWFDWLQRYRERLDRNFADDTDEKRIQRMQSVNPRYVFRNWMAQSAIDKADKGDYSEVQKLLRILEKPFEIQAEAEAAGFALPPPPWASSLRVSCSS</sequence>
<dbReference type="InterPro" id="IPR003846">
    <property type="entry name" value="SelO"/>
</dbReference>
<evidence type="ECO:0000256" key="9">
    <source>
        <dbReference type="ARBA" id="ARBA00031547"/>
    </source>
</evidence>
<dbReference type="Pfam" id="PF02696">
    <property type="entry name" value="SelO"/>
    <property type="match status" value="1"/>
</dbReference>
<dbReference type="PANTHER" id="PTHR12153:SF18">
    <property type="entry name" value="SELENOPROTEIN O"/>
    <property type="match status" value="1"/>
</dbReference>
<keyword evidence="8" id="KW-0460">Magnesium</keyword>
<evidence type="ECO:0000256" key="8">
    <source>
        <dbReference type="ARBA" id="ARBA00022842"/>
    </source>
</evidence>
<dbReference type="PANTHER" id="PTHR12153">
    <property type="entry name" value="SELENOPROTEIN O"/>
    <property type="match status" value="1"/>
</dbReference>
<keyword evidence="3" id="KW-0808">Transferase</keyword>
<proteinExistence type="inferred from homology"/>
<dbReference type="OrthoDB" id="10254721at2759"/>
<evidence type="ECO:0000256" key="1">
    <source>
        <dbReference type="ARBA" id="ARBA00001946"/>
    </source>
</evidence>
<evidence type="ECO:0000313" key="11">
    <source>
        <dbReference type="RefSeq" id="XP_031555276.1"/>
    </source>
</evidence>
<evidence type="ECO:0000256" key="4">
    <source>
        <dbReference type="ARBA" id="ARBA00022695"/>
    </source>
</evidence>
<keyword evidence="7" id="KW-0067">ATP-binding</keyword>
<dbReference type="KEGG" id="aten:116292152"/>
<dbReference type="GO" id="GO:0046872">
    <property type="term" value="F:metal ion binding"/>
    <property type="evidence" value="ECO:0007669"/>
    <property type="project" value="UniProtKB-KW"/>
</dbReference>